<dbReference type="AlphaFoldDB" id="A0AAD9VAD9"/>
<organism evidence="1 2">
    <name type="scientific">Acropora cervicornis</name>
    <name type="common">Staghorn coral</name>
    <dbReference type="NCBI Taxonomy" id="6130"/>
    <lineage>
        <taxon>Eukaryota</taxon>
        <taxon>Metazoa</taxon>
        <taxon>Cnidaria</taxon>
        <taxon>Anthozoa</taxon>
        <taxon>Hexacorallia</taxon>
        <taxon>Scleractinia</taxon>
        <taxon>Astrocoeniina</taxon>
        <taxon>Acroporidae</taxon>
        <taxon>Acropora</taxon>
    </lineage>
</organism>
<gene>
    <name evidence="1" type="ORF">P5673_009024</name>
</gene>
<reference evidence="1" key="2">
    <citation type="journal article" date="2023" name="Science">
        <title>Genomic signatures of disease resistance in endangered staghorn corals.</title>
        <authorList>
            <person name="Vollmer S.V."/>
            <person name="Selwyn J.D."/>
            <person name="Despard B.A."/>
            <person name="Roesel C.L."/>
        </authorList>
    </citation>
    <scope>NUCLEOTIDE SEQUENCE</scope>
    <source>
        <strain evidence="1">K2</strain>
    </source>
</reference>
<proteinExistence type="predicted"/>
<comment type="caution">
    <text evidence="1">The sequence shown here is derived from an EMBL/GenBank/DDBJ whole genome shotgun (WGS) entry which is preliminary data.</text>
</comment>
<sequence>MFMLIKTQLMGNRKIVDLQYVCFLHDGSLFSRVNQILISTICCKPFSSRTSKLLGDQRSYSVKRLSEFRFFLGLDIFLGV</sequence>
<dbReference type="EMBL" id="JARQWQ010000015">
    <property type="protein sequence ID" value="KAK2567213.1"/>
    <property type="molecule type" value="Genomic_DNA"/>
</dbReference>
<keyword evidence="2" id="KW-1185">Reference proteome</keyword>
<dbReference type="Proteomes" id="UP001249851">
    <property type="component" value="Unassembled WGS sequence"/>
</dbReference>
<evidence type="ECO:0000313" key="1">
    <source>
        <dbReference type="EMBL" id="KAK2567213.1"/>
    </source>
</evidence>
<accession>A0AAD9VAD9</accession>
<name>A0AAD9VAD9_ACRCE</name>
<reference evidence="1" key="1">
    <citation type="journal article" date="2023" name="G3 (Bethesda)">
        <title>Whole genome assembly and annotation of the endangered Caribbean coral Acropora cervicornis.</title>
        <authorList>
            <person name="Selwyn J.D."/>
            <person name="Vollmer S.V."/>
        </authorList>
    </citation>
    <scope>NUCLEOTIDE SEQUENCE</scope>
    <source>
        <strain evidence="1">K2</strain>
    </source>
</reference>
<evidence type="ECO:0000313" key="2">
    <source>
        <dbReference type="Proteomes" id="UP001249851"/>
    </source>
</evidence>
<protein>
    <submittedName>
        <fullName evidence="1">Uncharacterized protein</fullName>
    </submittedName>
</protein>